<protein>
    <submittedName>
        <fullName evidence="5">Tetratricopeptide repeat protein</fullName>
    </submittedName>
</protein>
<reference evidence="6" key="1">
    <citation type="submission" date="2012-06" db="EMBL/GenBank/DDBJ databases">
        <title>The complete genome of Belliella baltica DSM 15883.</title>
        <authorList>
            <person name="Lucas S."/>
            <person name="Copeland A."/>
            <person name="Lapidus A."/>
            <person name="Goodwin L."/>
            <person name="Pitluck S."/>
            <person name="Peters L."/>
            <person name="Mikhailova N."/>
            <person name="Davenport K."/>
            <person name="Kyrpides N."/>
            <person name="Mavromatis K."/>
            <person name="Pagani I."/>
            <person name="Ivanova N."/>
            <person name="Ovchinnikova G."/>
            <person name="Zeytun A."/>
            <person name="Detter J.C."/>
            <person name="Han C."/>
            <person name="Land M."/>
            <person name="Hauser L."/>
            <person name="Markowitz V."/>
            <person name="Cheng J.-F."/>
            <person name="Hugenholtz P."/>
            <person name="Woyke T."/>
            <person name="Wu D."/>
            <person name="Tindall B."/>
            <person name="Pomrenke H."/>
            <person name="Brambilla E."/>
            <person name="Klenk H.-P."/>
            <person name="Eisen J.A."/>
        </authorList>
    </citation>
    <scope>NUCLEOTIDE SEQUENCE [LARGE SCALE GENOMIC DNA]</scope>
    <source>
        <strain evidence="6">DSM 15883 / CIP 108006 / LMG 21964 / BA134</strain>
    </source>
</reference>
<feature type="repeat" description="TPR" evidence="3">
    <location>
        <begin position="120"/>
        <end position="153"/>
    </location>
</feature>
<dbReference type="Pfam" id="PF13414">
    <property type="entry name" value="TPR_11"/>
    <property type="match status" value="1"/>
</dbReference>
<evidence type="ECO:0000256" key="4">
    <source>
        <dbReference type="SAM" id="SignalP"/>
    </source>
</evidence>
<evidence type="ECO:0000256" key="1">
    <source>
        <dbReference type="ARBA" id="ARBA00022737"/>
    </source>
</evidence>
<dbReference type="InterPro" id="IPR011990">
    <property type="entry name" value="TPR-like_helical_dom_sf"/>
</dbReference>
<dbReference type="Proteomes" id="UP000006050">
    <property type="component" value="Chromosome"/>
</dbReference>
<feature type="signal peptide" evidence="4">
    <location>
        <begin position="1"/>
        <end position="23"/>
    </location>
</feature>
<dbReference type="HOGENOM" id="CLU_1056557_0_0_10"/>
<dbReference type="SMART" id="SM00028">
    <property type="entry name" value="TPR"/>
    <property type="match status" value="6"/>
</dbReference>
<accession>I3Z6A7</accession>
<feature type="repeat" description="TPR" evidence="3">
    <location>
        <begin position="154"/>
        <end position="187"/>
    </location>
</feature>
<gene>
    <name evidence="5" type="ordered locus">Belba_2209</name>
</gene>
<sequence length="262" mass="29930">MKKITKYLACLALLTSSCFGSFSEGEIHFNNGEYEKAIREFSQTLFINVTDINSLHLRARAYEELERYEEALEDYKRIISIDPRYAQAHAGIGKLYWNQEDYLNAEKHLLIAAKYDENDFEIIYLLGRAMIMNENFKSADEFFSIAKELKPKDARVYFYQGMARSQIGDVLGAAGSFNMCLNYDPSNHAALYNRGLVRMTIGYVAWALEDFEELLKINPNHIEALARRGICKKTLKIPTACQDLIMASNKGSEIARLNLEGC</sequence>
<dbReference type="PROSITE" id="PS51257">
    <property type="entry name" value="PROKAR_LIPOPROTEIN"/>
    <property type="match status" value="1"/>
</dbReference>
<dbReference type="InterPro" id="IPR050498">
    <property type="entry name" value="Ycf3"/>
</dbReference>
<dbReference type="Gene3D" id="1.25.40.10">
    <property type="entry name" value="Tetratricopeptide repeat domain"/>
    <property type="match status" value="2"/>
</dbReference>
<evidence type="ECO:0000313" key="5">
    <source>
        <dbReference type="EMBL" id="AFL84775.1"/>
    </source>
</evidence>
<dbReference type="EMBL" id="CP003281">
    <property type="protein sequence ID" value="AFL84775.1"/>
    <property type="molecule type" value="Genomic_DNA"/>
</dbReference>
<keyword evidence="1" id="KW-0677">Repeat</keyword>
<dbReference type="RefSeq" id="WP_014772734.1">
    <property type="nucleotide sequence ID" value="NC_018010.1"/>
</dbReference>
<feature type="repeat" description="TPR" evidence="3">
    <location>
        <begin position="188"/>
        <end position="221"/>
    </location>
</feature>
<keyword evidence="6" id="KW-1185">Reference proteome</keyword>
<dbReference type="PROSITE" id="PS50005">
    <property type="entry name" value="TPR"/>
    <property type="match status" value="4"/>
</dbReference>
<proteinExistence type="predicted"/>
<feature type="repeat" description="TPR" evidence="3">
    <location>
        <begin position="52"/>
        <end position="85"/>
    </location>
</feature>
<dbReference type="eggNOG" id="COG0457">
    <property type="taxonomic scope" value="Bacteria"/>
</dbReference>
<feature type="chain" id="PRO_5003684414" evidence="4">
    <location>
        <begin position="24"/>
        <end position="262"/>
    </location>
</feature>
<evidence type="ECO:0000256" key="2">
    <source>
        <dbReference type="ARBA" id="ARBA00022803"/>
    </source>
</evidence>
<dbReference type="SUPFAM" id="SSF48452">
    <property type="entry name" value="TPR-like"/>
    <property type="match status" value="1"/>
</dbReference>
<dbReference type="AlphaFoldDB" id="I3Z6A7"/>
<dbReference type="PANTHER" id="PTHR44858">
    <property type="entry name" value="TETRATRICOPEPTIDE REPEAT PROTEIN 6"/>
    <property type="match status" value="1"/>
</dbReference>
<dbReference type="InterPro" id="IPR019734">
    <property type="entry name" value="TPR_rpt"/>
</dbReference>
<dbReference type="STRING" id="866536.Belba_2209"/>
<dbReference type="OrthoDB" id="1253698at2"/>
<keyword evidence="4" id="KW-0732">Signal</keyword>
<dbReference type="KEGG" id="bbd:Belba_2209"/>
<dbReference type="PANTHER" id="PTHR44858:SF1">
    <property type="entry name" value="UDP-N-ACETYLGLUCOSAMINE--PEPTIDE N-ACETYLGLUCOSAMINYLTRANSFERASE SPINDLY-RELATED"/>
    <property type="match status" value="1"/>
</dbReference>
<evidence type="ECO:0000256" key="3">
    <source>
        <dbReference type="PROSITE-ProRule" id="PRU00339"/>
    </source>
</evidence>
<dbReference type="Pfam" id="PF13181">
    <property type="entry name" value="TPR_8"/>
    <property type="match status" value="1"/>
</dbReference>
<evidence type="ECO:0000313" key="6">
    <source>
        <dbReference type="Proteomes" id="UP000006050"/>
    </source>
</evidence>
<keyword evidence="2 3" id="KW-0802">TPR repeat</keyword>
<organism evidence="5 6">
    <name type="scientific">Belliella baltica (strain DSM 15883 / CIP 108006 / LMG 21964 / BA134)</name>
    <dbReference type="NCBI Taxonomy" id="866536"/>
    <lineage>
        <taxon>Bacteria</taxon>
        <taxon>Pseudomonadati</taxon>
        <taxon>Bacteroidota</taxon>
        <taxon>Cytophagia</taxon>
        <taxon>Cytophagales</taxon>
        <taxon>Cyclobacteriaceae</taxon>
        <taxon>Belliella</taxon>
    </lineage>
</organism>
<name>I3Z6A7_BELBD</name>